<evidence type="ECO:0000256" key="3">
    <source>
        <dbReference type="ARBA" id="ARBA00022475"/>
    </source>
</evidence>
<dbReference type="Pfam" id="PF07690">
    <property type="entry name" value="MFS_1"/>
    <property type="match status" value="1"/>
</dbReference>
<dbReference type="SUPFAM" id="SSF103473">
    <property type="entry name" value="MFS general substrate transporter"/>
    <property type="match status" value="1"/>
</dbReference>
<evidence type="ECO:0000256" key="7">
    <source>
        <dbReference type="SAM" id="Phobius"/>
    </source>
</evidence>
<evidence type="ECO:0000256" key="6">
    <source>
        <dbReference type="ARBA" id="ARBA00023136"/>
    </source>
</evidence>
<dbReference type="InterPro" id="IPR036259">
    <property type="entry name" value="MFS_trans_sf"/>
</dbReference>
<evidence type="ECO:0000313" key="8">
    <source>
        <dbReference type="EMBL" id="MFD2233673.1"/>
    </source>
</evidence>
<feature type="transmembrane region" description="Helical" evidence="7">
    <location>
        <begin position="279"/>
        <end position="298"/>
    </location>
</feature>
<comment type="subcellular location">
    <subcellularLocation>
        <location evidence="1">Cell membrane</location>
        <topology evidence="1">Multi-pass membrane protein</topology>
    </subcellularLocation>
</comment>
<comment type="caution">
    <text evidence="8">The sequence shown here is derived from an EMBL/GenBank/DDBJ whole genome shotgun (WGS) entry which is preliminary data.</text>
</comment>
<evidence type="ECO:0000313" key="9">
    <source>
        <dbReference type="Proteomes" id="UP001597296"/>
    </source>
</evidence>
<dbReference type="Proteomes" id="UP001597296">
    <property type="component" value="Unassembled WGS sequence"/>
</dbReference>
<evidence type="ECO:0000256" key="5">
    <source>
        <dbReference type="ARBA" id="ARBA00022989"/>
    </source>
</evidence>
<dbReference type="RefSeq" id="WP_377315522.1">
    <property type="nucleotide sequence ID" value="NZ_JBHUIY010000011.1"/>
</dbReference>
<evidence type="ECO:0000256" key="2">
    <source>
        <dbReference type="ARBA" id="ARBA00022448"/>
    </source>
</evidence>
<proteinExistence type="predicted"/>
<dbReference type="InterPro" id="IPR011701">
    <property type="entry name" value="MFS"/>
</dbReference>
<reference evidence="9" key="1">
    <citation type="journal article" date="2019" name="Int. J. Syst. Evol. Microbiol.">
        <title>The Global Catalogue of Microorganisms (GCM) 10K type strain sequencing project: providing services to taxonomists for standard genome sequencing and annotation.</title>
        <authorList>
            <consortium name="The Broad Institute Genomics Platform"/>
            <consortium name="The Broad Institute Genome Sequencing Center for Infectious Disease"/>
            <person name="Wu L."/>
            <person name="Ma J."/>
        </authorList>
    </citation>
    <scope>NUCLEOTIDE SEQUENCE [LARGE SCALE GENOMIC DNA]</scope>
    <source>
        <strain evidence="9">KCTC 15012</strain>
    </source>
</reference>
<accession>A0ABW5C9Y8</accession>
<evidence type="ECO:0000256" key="1">
    <source>
        <dbReference type="ARBA" id="ARBA00004651"/>
    </source>
</evidence>
<dbReference type="CDD" id="cd06173">
    <property type="entry name" value="MFS_MefA_like"/>
    <property type="match status" value="1"/>
</dbReference>
<feature type="transmembrane region" description="Helical" evidence="7">
    <location>
        <begin position="215"/>
        <end position="239"/>
    </location>
</feature>
<dbReference type="PANTHER" id="PTHR23513">
    <property type="entry name" value="INTEGRAL MEMBRANE EFFLUX PROTEIN-RELATED"/>
    <property type="match status" value="1"/>
</dbReference>
<feature type="transmembrane region" description="Helical" evidence="7">
    <location>
        <begin position="43"/>
        <end position="64"/>
    </location>
</feature>
<feature type="transmembrane region" description="Helical" evidence="7">
    <location>
        <begin position="76"/>
        <end position="96"/>
    </location>
</feature>
<feature type="transmembrane region" description="Helical" evidence="7">
    <location>
        <begin position="12"/>
        <end position="37"/>
    </location>
</feature>
<keyword evidence="3" id="KW-1003">Cell membrane</keyword>
<keyword evidence="6 7" id="KW-0472">Membrane</keyword>
<feature type="transmembrane region" description="Helical" evidence="7">
    <location>
        <begin position="362"/>
        <end position="389"/>
    </location>
</feature>
<feature type="transmembrane region" description="Helical" evidence="7">
    <location>
        <begin position="245"/>
        <end position="267"/>
    </location>
</feature>
<keyword evidence="4 7" id="KW-0812">Transmembrane</keyword>
<sequence>MFDLLRTSRDVRAFAGIRAGMALATQLQAVAVGWHVYDLTGDAWDLGMVGLVQFLPGVLLFPLIGLVADRFDRRRVVALGLWTQALASLGLVWLVTRPDLGLAPLFALMAVLGGARAFILPALSSLLPNLVPRGIFQRVVALGSSMAQFATIFGPAAGGVLYAADPLAPFALAALVAVGSAALALGLSPANAPVARDGGDDGVLAGLRYLRAHPVLLGAISLDLFAVLLGGATALLPIYARDILMVGPVGLGLLRCAPAVGAALVGFRLARRPLGRHAGAVMLACVAGFGLATIVFALSRSMALSLAALVVLGGCDMVSMVVRQTLVQIGTPDAMRGRVSAVSFLFIGATNQLGEFESGATAAWLGVVPAALLGGIGTLAVVALWGVLFPALRRIDRLSDAAPR</sequence>
<feature type="transmembrane region" description="Helical" evidence="7">
    <location>
        <begin position="139"/>
        <end position="164"/>
    </location>
</feature>
<keyword evidence="9" id="KW-1185">Reference proteome</keyword>
<keyword evidence="2" id="KW-0813">Transport</keyword>
<organism evidence="8 9">
    <name type="scientific">Phaeospirillum tilakii</name>
    <dbReference type="NCBI Taxonomy" id="741673"/>
    <lineage>
        <taxon>Bacteria</taxon>
        <taxon>Pseudomonadati</taxon>
        <taxon>Pseudomonadota</taxon>
        <taxon>Alphaproteobacteria</taxon>
        <taxon>Rhodospirillales</taxon>
        <taxon>Rhodospirillaceae</taxon>
        <taxon>Phaeospirillum</taxon>
    </lineage>
</organism>
<protein>
    <submittedName>
        <fullName evidence="8">MFS transporter</fullName>
    </submittedName>
</protein>
<dbReference type="EMBL" id="JBHUIY010000011">
    <property type="protein sequence ID" value="MFD2233673.1"/>
    <property type="molecule type" value="Genomic_DNA"/>
</dbReference>
<dbReference type="PANTHER" id="PTHR23513:SF9">
    <property type="entry name" value="ENTEROBACTIN EXPORTER ENTS"/>
    <property type="match status" value="1"/>
</dbReference>
<evidence type="ECO:0000256" key="4">
    <source>
        <dbReference type="ARBA" id="ARBA00022692"/>
    </source>
</evidence>
<feature type="transmembrane region" description="Helical" evidence="7">
    <location>
        <begin position="102"/>
        <end position="127"/>
    </location>
</feature>
<gene>
    <name evidence="8" type="ORF">ACFSNB_07645</name>
</gene>
<keyword evidence="5 7" id="KW-1133">Transmembrane helix</keyword>
<feature type="transmembrane region" description="Helical" evidence="7">
    <location>
        <begin position="170"/>
        <end position="194"/>
    </location>
</feature>
<dbReference type="Gene3D" id="1.20.1250.20">
    <property type="entry name" value="MFS general substrate transporter like domains"/>
    <property type="match status" value="1"/>
</dbReference>
<name>A0ABW5C9Y8_9PROT</name>